<evidence type="ECO:0000256" key="4">
    <source>
        <dbReference type="ARBA" id="ARBA00047303"/>
    </source>
</evidence>
<comment type="catalytic activity">
    <reaction evidence="4">
        <text>DNA(n) + a 2'-deoxyribonucleoside 5'-triphosphate = DNA(n+1) + diphosphate</text>
        <dbReference type="Rhea" id="RHEA:22508"/>
        <dbReference type="Rhea" id="RHEA-COMP:17339"/>
        <dbReference type="Rhea" id="RHEA-COMP:17340"/>
        <dbReference type="ChEBI" id="CHEBI:33019"/>
        <dbReference type="ChEBI" id="CHEBI:61560"/>
        <dbReference type="ChEBI" id="CHEBI:173112"/>
        <dbReference type="EC" id="2.7.7.7"/>
    </reaction>
    <physiologicalReaction direction="left-to-right" evidence="4">
        <dbReference type="Rhea" id="RHEA:22509"/>
    </physiologicalReaction>
</comment>
<sequence length="423" mass="45801">MSSSAPPSPLAWRSTSSPSSPSKRRVPSSGVSAANFHEAPQKRLSVELMSQLHDKDNVAAKTAVQQLKEQLGRADKKTGYHHHYFRQLEALVPYLRYLRDHLSKAGSMSKSMRGSASAKTKMMDTFCPCVFSIETTATGTRKYLLTSFPKFIHKYYRETPPGGRNHYEHKFSIACVDVDGTTSSKFSRHLIFHVHLVERGPGGEEVVGSECLFRSNLHVGEFVKELVDKMMAKRAEGGFAEEGGLRDFLLVAPKGGGGEEAKVCVIDTGVYTKNRLFRLLGSLKYGKPTQSALRISAANTFPVPAGFPLNAPTSQPQPSPADAQGVTVGLLQAPKKLDFEPHAQMLGASLVVPVASCTKVAMLLDCDGGTEDVRHMSTFKRTFINFSAEELAKLDESDSATADAGAAVGPIATVPPQPVLPNP</sequence>
<feature type="non-terminal residue" evidence="6">
    <location>
        <position position="423"/>
    </location>
</feature>
<dbReference type="EMBL" id="BRYB01001493">
    <property type="protein sequence ID" value="GMI27008.1"/>
    <property type="molecule type" value="Genomic_DNA"/>
</dbReference>
<dbReference type="InterPro" id="IPR044917">
    <property type="entry name" value="PRIMPOL"/>
</dbReference>
<organism evidence="6 7">
    <name type="scientific">Tetraparma gracilis</name>
    <dbReference type="NCBI Taxonomy" id="2962635"/>
    <lineage>
        <taxon>Eukaryota</taxon>
        <taxon>Sar</taxon>
        <taxon>Stramenopiles</taxon>
        <taxon>Ochrophyta</taxon>
        <taxon>Bolidophyceae</taxon>
        <taxon>Parmales</taxon>
        <taxon>Triparmaceae</taxon>
        <taxon>Tetraparma</taxon>
    </lineage>
</organism>
<comment type="catalytic activity">
    <reaction evidence="2">
        <text>ssDNA + n NTP = ssDNA/pppN(pN)n-1 hybrid + (n-1) diphosphate.</text>
        <dbReference type="EC" id="2.7.7.102"/>
    </reaction>
</comment>
<reference evidence="6 7" key="1">
    <citation type="journal article" date="2023" name="Commun. Biol.">
        <title>Genome analysis of Parmales, the sister group of diatoms, reveals the evolutionary specialization of diatoms from phago-mixotrophs to photoautotrophs.</title>
        <authorList>
            <person name="Ban H."/>
            <person name="Sato S."/>
            <person name="Yoshikawa S."/>
            <person name="Yamada K."/>
            <person name="Nakamura Y."/>
            <person name="Ichinomiya M."/>
            <person name="Sato N."/>
            <person name="Blanc-Mathieu R."/>
            <person name="Endo H."/>
            <person name="Kuwata A."/>
            <person name="Ogata H."/>
        </authorList>
    </citation>
    <scope>NUCLEOTIDE SEQUENCE [LARGE SCALE GENOMIC DNA]</scope>
</reference>
<dbReference type="EC" id="2.7.7.102" evidence="3"/>
<accession>A0ABQ6MJF9</accession>
<feature type="compositionally biased region" description="Pro residues" evidence="5">
    <location>
        <begin position="413"/>
        <end position="423"/>
    </location>
</feature>
<feature type="compositionally biased region" description="Low complexity" evidence="5">
    <location>
        <begin position="13"/>
        <end position="32"/>
    </location>
</feature>
<evidence type="ECO:0000256" key="2">
    <source>
        <dbReference type="ARBA" id="ARBA00044677"/>
    </source>
</evidence>
<dbReference type="PANTHER" id="PTHR31399:SF0">
    <property type="entry name" value="DNA-DIRECTED PRIMASE_POLYMERASE PROTEIN"/>
    <property type="match status" value="1"/>
</dbReference>
<evidence type="ECO:0000256" key="3">
    <source>
        <dbReference type="ARBA" id="ARBA00044768"/>
    </source>
</evidence>
<dbReference type="PANTHER" id="PTHR31399">
    <property type="entry name" value="DNA-DIRECTED PRIMASE / POLYMERASE PROTEIN"/>
    <property type="match status" value="1"/>
</dbReference>
<protein>
    <recommendedName>
        <fullName evidence="1">DNA-directed primase/polymerase protein</fullName>
        <ecNumber evidence="3">2.7.7.102</ecNumber>
    </recommendedName>
</protein>
<name>A0ABQ6MJF9_9STRA</name>
<evidence type="ECO:0000256" key="5">
    <source>
        <dbReference type="SAM" id="MobiDB-lite"/>
    </source>
</evidence>
<feature type="region of interest" description="Disordered" evidence="5">
    <location>
        <begin position="397"/>
        <end position="423"/>
    </location>
</feature>
<evidence type="ECO:0000313" key="6">
    <source>
        <dbReference type="EMBL" id="GMI27008.1"/>
    </source>
</evidence>
<feature type="region of interest" description="Disordered" evidence="5">
    <location>
        <begin position="1"/>
        <end position="37"/>
    </location>
</feature>
<proteinExistence type="predicted"/>
<evidence type="ECO:0000256" key="1">
    <source>
        <dbReference type="ARBA" id="ARBA00026139"/>
    </source>
</evidence>
<dbReference type="Proteomes" id="UP001165060">
    <property type="component" value="Unassembled WGS sequence"/>
</dbReference>
<gene>
    <name evidence="6" type="ORF">TeGR_g10781</name>
</gene>
<comment type="caution">
    <text evidence="6">The sequence shown here is derived from an EMBL/GenBank/DDBJ whole genome shotgun (WGS) entry which is preliminary data.</text>
</comment>
<keyword evidence="7" id="KW-1185">Reference proteome</keyword>
<evidence type="ECO:0000313" key="7">
    <source>
        <dbReference type="Proteomes" id="UP001165060"/>
    </source>
</evidence>